<dbReference type="OrthoDB" id="8063085at2759"/>
<keyword evidence="3" id="KW-0472">Membrane</keyword>
<dbReference type="PROSITE" id="PS50994">
    <property type="entry name" value="INTEGRASE"/>
    <property type="match status" value="1"/>
</dbReference>
<dbReference type="GO" id="GO:0006508">
    <property type="term" value="P:proteolysis"/>
    <property type="evidence" value="ECO:0007669"/>
    <property type="project" value="InterPro"/>
</dbReference>
<dbReference type="PANTHER" id="PTHR47331">
    <property type="entry name" value="PHD-TYPE DOMAIN-CONTAINING PROTEIN"/>
    <property type="match status" value="1"/>
</dbReference>
<dbReference type="InterPro" id="IPR043502">
    <property type="entry name" value="DNA/RNA_pol_sf"/>
</dbReference>
<feature type="region of interest" description="Disordered" evidence="2">
    <location>
        <begin position="147"/>
        <end position="177"/>
    </location>
</feature>
<feature type="compositionally biased region" description="Polar residues" evidence="2">
    <location>
        <begin position="153"/>
        <end position="173"/>
    </location>
</feature>
<evidence type="ECO:0000256" key="3">
    <source>
        <dbReference type="SAM" id="Phobius"/>
    </source>
</evidence>
<dbReference type="GO" id="GO:0004190">
    <property type="term" value="F:aspartic-type endopeptidase activity"/>
    <property type="evidence" value="ECO:0007669"/>
    <property type="project" value="InterPro"/>
</dbReference>
<dbReference type="OMA" id="DQTINER"/>
<sequence>MESILYGKPISNGVITLKSLIENFKEYTKPPQPAQDDEEQYEQTLQAIDLIKGSISQINSTKNEVMSLVEKMKSDYDTTKSKDDKKNILQELEKVEEEVKYTAVLNEATEMILMLNTRLTEAGSNERRLARKLGKVFQSQGPLGNSYAPSIKLENTTNNTTEPDLSETRQLSGTIPPPRITLPKFYGDEQTFPEFWAAYETLVHNNRALTVIEKMLLLKESLRGKSDRAIKGIQLLPQNYQWMVETLTKKYGNKPSNRARIVQRLRDLPSADRRAENNEVTYDKICALLNEMLSAGQDIRATKDAMWTEAILGKFHRDIVEPVLVKMREKDDVTVDTIMQMIETEIAAKSYIQSRTRLAEPKARMSGRNSQPQKCVVCEQDNHFAWQCTSPLTVAEKRKIVLEKRLCWKCYSSQHSSQDCVRQNCTLCGRLHHNKLCFSSENANTSQLHMRQRSAAPGRESKGMSQTVRSDYQQTQQRNNISYARNEAISPSHQQRPTIRKNHNTNLHIEENEIEEETKEDDAITSEVEVHSTVNHTAIRRTLDTQGRYQIILMTAEGSIWNHNTDKFEKAVFLFDTGAQKTIIEEEFAVKLGLPRLKTEMCLMSGIGGNTEMFESNVVSVKIGTAYGKDLDILIQTKPILTKGFPSVKLSPADQAFLQDRNILVCNPNIRGENQLPQILVGLDHYYDFVHEKGEILQIPSGLRLAGTIFGPTLYGRGSMDAQDSDITAPAITHCITAVTSAEPENEMLTKLFELEGLGIAPENDEENKDLLSYFNKYSKQMSFDGGFVTAPFPLKDNVIDLADNYSSAIKRLASLHRQLENNLEQKKWYVKILTQYEAEDIIEKAHESIPNSVGLYYMPHSGVWRPQKPKPLRIVFDASSKRKGQLSLNDVTHKGESLIKKIHDILVASRINEIILTCDIEAAFTQIRLQNTHKDLCRFLWLKDPNKPPYRENIVEYRFKRVPFGAKPSPSILNMALLTFLQSRNTPLSKEILDNLYVDNVLLGASTPSEAISKYKESKALLSEIGMNLREYSSNRTEVNDAIPLCDRAPSGISTILGVKYDKNSDEFGICLKFVEKDKLTKRDVVSQLNSIYDPIGIVGPITIRLKQLMREIYESGVGWNEPIPEKLAVRWNATCQEYQKVSVSLPRHIGMPSNSSTNILSLWVFADASAKALATCAYLRHEETWKVSTLISGKTRLTPKKTKQTIPKLEVVAILMATRLAKNIASAIRIKLNEINLLSDSEIALSWIKSSRKLPLFVENQKQHILKIKDGLESAGINVNFFHVRTADNPADAGTRGADASLIVDLPWVRGPQWLNNEKIPARLRKLADIHEQKEVEEDSETLGDYATTVQLAGVSTSSNLGLISLARFSRLDKALRTVARVGKVLHTWVIKVNARKESQSKLCLQKLHLFDAGYEITAEDVKLSETLLLHEAHASISLNTLKKRFPQKKIFRDENGIIRNASRIQNAPVPYDLKNPIYLEKDSDITRLVVTDIHMKNGHSGKDHTLCLARQRFWIPRPCGVFKKYLKNCVVCRKAQGLPFGAPEMPPLPKDRTVLTRPFQSVGCDFMGPFHSKNNEKYYVSLYTCLTTRAVHLEVVEDMSTGAFLNSFIRFISRRGVPAIIRTDCGTNFKLGQQIIEKMSSPNESTGDSVMSYSSNHRIQWVFNPPGAPWMGGAWERLVGSVKRAFTKSVGRKRLSHAQLYTIMTQIEAIINTRPLTTISNANTDDIPLRPIDFLQNNLKYSLAEMDKEEGTDPTFDPKLIQTATQAKQAIQHAEQVSSRFWDRWYTEYLTALREIQAINRKQPRHVKVREPQIDEIVLVEQENLPRGSWCYGKVVDLMRGCDDLVRSVKLLMPNKHVWLRPVNKLYPLEISAKNDKVPPNSPQAEHNVRELQRNEGNKPRLAKIKAKEAIQKLTRITDDSNGSLPPVLCPYINVAVVIMIAVLFLGPSVYALPNISCKDISQIA</sequence>
<dbReference type="Pfam" id="PF03564">
    <property type="entry name" value="DUF1759"/>
    <property type="match status" value="1"/>
</dbReference>
<evidence type="ECO:0000256" key="1">
    <source>
        <dbReference type="ARBA" id="ARBA00022801"/>
    </source>
</evidence>
<keyword evidence="3" id="KW-1133">Transmembrane helix</keyword>
<dbReference type="InterPro" id="IPR001584">
    <property type="entry name" value="Integrase_cat-core"/>
</dbReference>
<feature type="domain" description="Peptidase A2" evidence="4">
    <location>
        <begin position="571"/>
        <end position="647"/>
    </location>
</feature>
<dbReference type="InterPro" id="IPR041588">
    <property type="entry name" value="Integrase_H2C2"/>
</dbReference>
<dbReference type="Proteomes" id="UP000025227">
    <property type="component" value="Unplaced"/>
</dbReference>
<dbReference type="Pfam" id="PF00078">
    <property type="entry name" value="RVT_1"/>
    <property type="match status" value="1"/>
</dbReference>
<dbReference type="InterPro" id="IPR043128">
    <property type="entry name" value="Rev_trsase/Diguanyl_cyclase"/>
</dbReference>
<evidence type="ECO:0000313" key="7">
    <source>
        <dbReference type="WBParaSite" id="HCON_00149390-00001"/>
    </source>
</evidence>
<dbReference type="InterPro" id="IPR012337">
    <property type="entry name" value="RNaseH-like_sf"/>
</dbReference>
<keyword evidence="3" id="KW-0812">Transmembrane</keyword>
<dbReference type="Pfam" id="PF18701">
    <property type="entry name" value="DUF5641"/>
    <property type="match status" value="1"/>
</dbReference>
<dbReference type="InterPro" id="IPR005312">
    <property type="entry name" value="DUF1759"/>
</dbReference>
<dbReference type="GO" id="GO:0008270">
    <property type="term" value="F:zinc ion binding"/>
    <property type="evidence" value="ECO:0007669"/>
    <property type="project" value="InterPro"/>
</dbReference>
<evidence type="ECO:0000259" key="5">
    <source>
        <dbReference type="PROSITE" id="PS50994"/>
    </source>
</evidence>
<dbReference type="Pfam" id="PF17921">
    <property type="entry name" value="Integrase_H2C2"/>
    <property type="match status" value="1"/>
</dbReference>
<reference evidence="7" key="1">
    <citation type="submission" date="2020-12" db="UniProtKB">
        <authorList>
            <consortium name="WormBaseParasite"/>
        </authorList>
    </citation>
    <scope>IDENTIFICATION</scope>
    <source>
        <strain evidence="7">MHco3</strain>
    </source>
</reference>
<dbReference type="Gene3D" id="4.10.60.10">
    <property type="entry name" value="Zinc finger, CCHC-type"/>
    <property type="match status" value="1"/>
</dbReference>
<dbReference type="Pfam" id="PF05380">
    <property type="entry name" value="Peptidase_A17"/>
    <property type="match status" value="1"/>
</dbReference>
<evidence type="ECO:0000313" key="6">
    <source>
        <dbReference type="Proteomes" id="UP000025227"/>
    </source>
</evidence>
<feature type="transmembrane region" description="Helical" evidence="3">
    <location>
        <begin position="1935"/>
        <end position="1956"/>
    </location>
</feature>
<accession>A0A7I4YYF0</accession>
<evidence type="ECO:0000259" key="4">
    <source>
        <dbReference type="PROSITE" id="PS50175"/>
    </source>
</evidence>
<dbReference type="GO" id="GO:0042575">
    <property type="term" value="C:DNA polymerase complex"/>
    <property type="evidence" value="ECO:0007669"/>
    <property type="project" value="UniProtKB-ARBA"/>
</dbReference>
<dbReference type="Gene3D" id="1.10.340.70">
    <property type="match status" value="1"/>
</dbReference>
<feature type="region of interest" description="Disordered" evidence="2">
    <location>
        <begin position="448"/>
        <end position="474"/>
    </location>
</feature>
<dbReference type="InterPro" id="IPR040676">
    <property type="entry name" value="DUF5641"/>
</dbReference>
<feature type="compositionally biased region" description="Polar residues" evidence="2">
    <location>
        <begin position="463"/>
        <end position="474"/>
    </location>
</feature>
<dbReference type="Gene3D" id="3.10.10.10">
    <property type="entry name" value="HIV Type 1 Reverse Transcriptase, subunit A, domain 1"/>
    <property type="match status" value="1"/>
</dbReference>
<keyword evidence="6" id="KW-1185">Reference proteome</keyword>
<dbReference type="PANTHER" id="PTHR47331:SF1">
    <property type="entry name" value="GAG-LIKE PROTEIN"/>
    <property type="match status" value="1"/>
</dbReference>
<dbReference type="SUPFAM" id="SSF50630">
    <property type="entry name" value="Acid proteases"/>
    <property type="match status" value="1"/>
</dbReference>
<keyword evidence="1" id="KW-0378">Hydrolase</keyword>
<dbReference type="SUPFAM" id="SSF53098">
    <property type="entry name" value="Ribonuclease H-like"/>
    <property type="match status" value="1"/>
</dbReference>
<dbReference type="InterPro" id="IPR008042">
    <property type="entry name" value="Retrotrans_Pao"/>
</dbReference>
<proteinExistence type="predicted"/>
<dbReference type="InterPro" id="IPR000477">
    <property type="entry name" value="RT_dom"/>
</dbReference>
<dbReference type="InterPro" id="IPR021109">
    <property type="entry name" value="Peptidase_aspartic_dom_sf"/>
</dbReference>
<dbReference type="Pfam" id="PF13975">
    <property type="entry name" value="gag-asp_proteas"/>
    <property type="match status" value="1"/>
</dbReference>
<dbReference type="InterPro" id="IPR036875">
    <property type="entry name" value="Znf_CCHC_sf"/>
</dbReference>
<dbReference type="SUPFAM" id="SSF57756">
    <property type="entry name" value="Retrovirus zinc finger-like domains"/>
    <property type="match status" value="1"/>
</dbReference>
<feature type="domain" description="Integrase catalytic" evidence="5">
    <location>
        <begin position="1557"/>
        <end position="1742"/>
    </location>
</feature>
<dbReference type="Gene3D" id="3.30.420.10">
    <property type="entry name" value="Ribonuclease H-like superfamily/Ribonuclease H"/>
    <property type="match status" value="2"/>
</dbReference>
<dbReference type="GO" id="GO:0003676">
    <property type="term" value="F:nucleic acid binding"/>
    <property type="evidence" value="ECO:0007669"/>
    <property type="project" value="InterPro"/>
</dbReference>
<dbReference type="PROSITE" id="PS50175">
    <property type="entry name" value="ASP_PROT_RETROV"/>
    <property type="match status" value="1"/>
</dbReference>
<dbReference type="SUPFAM" id="SSF56672">
    <property type="entry name" value="DNA/RNA polymerases"/>
    <property type="match status" value="1"/>
</dbReference>
<dbReference type="GO" id="GO:0015074">
    <property type="term" value="P:DNA integration"/>
    <property type="evidence" value="ECO:0007669"/>
    <property type="project" value="InterPro"/>
</dbReference>
<evidence type="ECO:0000256" key="2">
    <source>
        <dbReference type="SAM" id="MobiDB-lite"/>
    </source>
</evidence>
<protein>
    <submittedName>
        <fullName evidence="7">Peptidase A2 domain-containing protein</fullName>
    </submittedName>
</protein>
<name>A0A7I4YYF0_HAECO</name>
<dbReference type="Gene3D" id="2.40.70.10">
    <property type="entry name" value="Acid Proteases"/>
    <property type="match status" value="1"/>
</dbReference>
<dbReference type="Gene3D" id="3.30.70.270">
    <property type="match status" value="1"/>
</dbReference>
<dbReference type="InterPro" id="IPR001995">
    <property type="entry name" value="Peptidase_A2_cat"/>
</dbReference>
<dbReference type="WBParaSite" id="HCON_00149390-00001">
    <property type="protein sequence ID" value="HCON_00149390-00001"/>
    <property type="gene ID" value="HCON_00149390"/>
</dbReference>
<dbReference type="InterPro" id="IPR036397">
    <property type="entry name" value="RNaseH_sf"/>
</dbReference>
<organism evidence="6 7">
    <name type="scientific">Haemonchus contortus</name>
    <name type="common">Barber pole worm</name>
    <dbReference type="NCBI Taxonomy" id="6289"/>
    <lineage>
        <taxon>Eukaryota</taxon>
        <taxon>Metazoa</taxon>
        <taxon>Ecdysozoa</taxon>
        <taxon>Nematoda</taxon>
        <taxon>Chromadorea</taxon>
        <taxon>Rhabditida</taxon>
        <taxon>Rhabditina</taxon>
        <taxon>Rhabditomorpha</taxon>
        <taxon>Strongyloidea</taxon>
        <taxon>Trichostrongylidae</taxon>
        <taxon>Haemonchus</taxon>
    </lineage>
</organism>